<evidence type="ECO:0000313" key="1">
    <source>
        <dbReference type="EMBL" id="PMQ19308.1"/>
    </source>
</evidence>
<dbReference type="RefSeq" id="WP_102598535.1">
    <property type="nucleotide sequence ID" value="NZ_PNQX01000002.1"/>
</dbReference>
<accession>A0A2N7RZK5</accession>
<evidence type="ECO:0000313" key="2">
    <source>
        <dbReference type="Proteomes" id="UP000235739"/>
    </source>
</evidence>
<dbReference type="AlphaFoldDB" id="A0A2N7RZK5"/>
<organism evidence="1 2">
    <name type="scientific">Glutamicibacter arilaitensis</name>
    <dbReference type="NCBI Taxonomy" id="256701"/>
    <lineage>
        <taxon>Bacteria</taxon>
        <taxon>Bacillati</taxon>
        <taxon>Actinomycetota</taxon>
        <taxon>Actinomycetes</taxon>
        <taxon>Micrococcales</taxon>
        <taxon>Micrococcaceae</taxon>
        <taxon>Glutamicibacter</taxon>
    </lineage>
</organism>
<dbReference type="EMBL" id="PNQX01000002">
    <property type="protein sequence ID" value="PMQ19308.1"/>
    <property type="molecule type" value="Genomic_DNA"/>
</dbReference>
<comment type="caution">
    <text evidence="1">The sequence shown here is derived from an EMBL/GenBank/DDBJ whole genome shotgun (WGS) entry which is preliminary data.</text>
</comment>
<sequence length="76" mass="8635">MSDQPTYEELVLRCQRLANIIVRNNNATEMLLRAEVKKAKAKAWDECANNISDVDDFAPPRLAGELKQANPYKEQS</sequence>
<dbReference type="Proteomes" id="UP000235739">
    <property type="component" value="Unassembled WGS sequence"/>
</dbReference>
<proteinExistence type="predicted"/>
<reference evidence="1 2" key="1">
    <citation type="journal article" date="2017" name="Elife">
        <title>Extensive horizontal gene transfer in cheese-associated bacteria.</title>
        <authorList>
            <person name="Bonham K.S."/>
            <person name="Wolfe B.E."/>
            <person name="Dutton R.J."/>
        </authorList>
    </citation>
    <scope>NUCLEOTIDE SEQUENCE [LARGE SCALE GENOMIC DNA]</scope>
    <source>
        <strain evidence="1 2">JB182</strain>
    </source>
</reference>
<name>A0A2N7RZK5_9MICC</name>
<gene>
    <name evidence="1" type="ORF">CIK84_11395</name>
</gene>
<protein>
    <submittedName>
        <fullName evidence="1">Uncharacterized protein</fullName>
    </submittedName>
</protein>